<feature type="binding site" evidence="9">
    <location>
        <begin position="353"/>
        <end position="360"/>
    </location>
    <ligand>
        <name>ATP</name>
        <dbReference type="ChEBI" id="CHEBI:30616"/>
    </ligand>
</feature>
<name>A0A069DZJ9_9HEMI</name>
<dbReference type="CDD" id="cd19500">
    <property type="entry name" value="RecA-like_Lon"/>
    <property type="match status" value="1"/>
</dbReference>
<dbReference type="InterPro" id="IPR027065">
    <property type="entry name" value="Lon_Prtase"/>
</dbReference>
<evidence type="ECO:0000256" key="10">
    <source>
        <dbReference type="PROSITE-ProRule" id="PRU01122"/>
    </source>
</evidence>
<dbReference type="AlphaFoldDB" id="A0A069DZJ9"/>
<dbReference type="InterPro" id="IPR027417">
    <property type="entry name" value="P-loop_NTPase"/>
</dbReference>
<dbReference type="Gene3D" id="3.40.50.300">
    <property type="entry name" value="P-loop containing nucleotide triphosphate hydrolases"/>
    <property type="match status" value="1"/>
</dbReference>
<dbReference type="FunFam" id="1.20.5.5270:FF:000002">
    <property type="entry name" value="Lon protease homolog"/>
    <property type="match status" value="1"/>
</dbReference>
<dbReference type="Gene3D" id="3.30.230.10">
    <property type="match status" value="1"/>
</dbReference>
<dbReference type="PIRSF" id="PIRSF001174">
    <property type="entry name" value="Lon_proteas"/>
    <property type="match status" value="1"/>
</dbReference>
<dbReference type="InterPro" id="IPR004815">
    <property type="entry name" value="Lon_bac/euk-typ"/>
</dbReference>
<dbReference type="InterPro" id="IPR003959">
    <property type="entry name" value="ATPase_AAA_core"/>
</dbReference>
<organism evidence="13">
    <name type="scientific">Panstrongylus megistus</name>
    <dbReference type="NCBI Taxonomy" id="65343"/>
    <lineage>
        <taxon>Eukaryota</taxon>
        <taxon>Metazoa</taxon>
        <taxon>Ecdysozoa</taxon>
        <taxon>Arthropoda</taxon>
        <taxon>Hexapoda</taxon>
        <taxon>Insecta</taxon>
        <taxon>Pterygota</taxon>
        <taxon>Neoptera</taxon>
        <taxon>Paraneoptera</taxon>
        <taxon>Hemiptera</taxon>
        <taxon>Heteroptera</taxon>
        <taxon>Panheteroptera</taxon>
        <taxon>Cimicomorpha</taxon>
        <taxon>Reduviidae</taxon>
        <taxon>Triatominae</taxon>
        <taxon>Panstrongylus</taxon>
    </lineage>
</organism>
<dbReference type="PRINTS" id="PR00830">
    <property type="entry name" value="ENDOLAPTASE"/>
</dbReference>
<evidence type="ECO:0000256" key="6">
    <source>
        <dbReference type="ARBA" id="ARBA00022840"/>
    </source>
</evidence>
<dbReference type="FunFam" id="3.40.50.300:FF:000382">
    <property type="entry name" value="Lon protease homolog 2, peroxisomal"/>
    <property type="match status" value="1"/>
</dbReference>
<evidence type="ECO:0000256" key="4">
    <source>
        <dbReference type="ARBA" id="ARBA00022801"/>
    </source>
</evidence>
<keyword evidence="4 10" id="KW-0378">Hydrolase</keyword>
<dbReference type="InterPro" id="IPR046336">
    <property type="entry name" value="Lon_prtase_N_sf"/>
</dbReference>
<evidence type="ECO:0000256" key="8">
    <source>
        <dbReference type="PIRSR" id="PIRSR001174-1"/>
    </source>
</evidence>
<dbReference type="GO" id="GO:0016887">
    <property type="term" value="F:ATP hydrolysis activity"/>
    <property type="evidence" value="ECO:0007669"/>
    <property type="project" value="InterPro"/>
</dbReference>
<dbReference type="GO" id="GO:0005524">
    <property type="term" value="F:ATP binding"/>
    <property type="evidence" value="ECO:0007669"/>
    <property type="project" value="UniProtKB-KW"/>
</dbReference>
<dbReference type="InterPro" id="IPR054594">
    <property type="entry name" value="Lon_lid"/>
</dbReference>
<accession>A0A069DZJ9</accession>
<dbReference type="InterPro" id="IPR008269">
    <property type="entry name" value="Lon_proteolytic"/>
</dbReference>
<feature type="non-terminal residue" evidence="13">
    <location>
        <position position="1"/>
    </location>
</feature>
<evidence type="ECO:0000256" key="5">
    <source>
        <dbReference type="ARBA" id="ARBA00022825"/>
    </source>
</evidence>
<feature type="domain" description="Lon N-terminal" evidence="12">
    <location>
        <begin position="8"/>
        <end position="203"/>
    </location>
</feature>
<dbReference type="GO" id="GO:0004176">
    <property type="term" value="F:ATP-dependent peptidase activity"/>
    <property type="evidence" value="ECO:0007669"/>
    <property type="project" value="UniProtKB-UniRule"/>
</dbReference>
<sequence>SVNIPNQIPIIMLPNQVLLPGMTLRLESTNGHVMELHMKKDLDLPIIVGVVPTAESKKEPKEGTVGTAAIVNQILSVAVPRRTVTLTCTGLTRIRLHEIFNKKNYTFARVSVIEDKIGIDSTEVSDLMEQLKTILAKLFYAFSLQDLSHLKLEKAFDSISNTQLIDLCAAFVSTSFEEKLEILQTVDLCSRLKKVIPLAQRYVKEIGNPLALVSGRKPVERGVVMKILDNRHAHLPANSESSESKDIAELKEKLKNAKLPPHAEKVASRELARLQKMSYYNPEHALIRNYIELIADLPWSVSSSKEVDVHQAKEELDRDHYGLFKLKRRVIEYLAVSKLNGNNLRGPILCFVGPPGVGKTSVGRSVASILGRQFQRISLGGIANQSDIRGHRRTYIGSMPGRIIQAIKMAGTNNPVILLDEIDKLGRGAHGIPAAALLEVLDPEQNCNFVDHYLNIPFDLSRTIFIATANTTSTIPSPLLDRLEVIKVSGYAQEEKFQIAKNYLLPKQINMHGLNPEMLIVPDDTINLLIKGYTKEAGVRAIERKLAAVCRAVAVKVVDPKTEESEIPVLIDAEKVVEILGGSVYLEEDILNRTGVAGVAVGLAYTSVGGTVVIVEATLLPTPAGVTSEILPSFPSPNLVLTGLLGDVMRESAQLALNWLRSVAHKYGLVEPGQDLLKHNGVHIHFPAGAVSKEGPSAGVTIAIALISLFTGLPVDTSMAFTGEITLQGIVLPVGGLREKILAAQRAGLTKIVLPKKSINYVDEIPKDILNSLELIYVSRMSEVIEAAFSGQVSESSSIETVKCKL</sequence>
<dbReference type="InterPro" id="IPR014721">
    <property type="entry name" value="Ribsml_uS5_D2-typ_fold_subgr"/>
</dbReference>
<dbReference type="Pfam" id="PF05362">
    <property type="entry name" value="Lon_C"/>
    <property type="match status" value="1"/>
</dbReference>
<proteinExistence type="evidence at transcript level"/>
<keyword evidence="2 10" id="KW-0645">Protease</keyword>
<evidence type="ECO:0000256" key="7">
    <source>
        <dbReference type="ARBA" id="ARBA00023016"/>
    </source>
</evidence>
<dbReference type="InterPro" id="IPR003111">
    <property type="entry name" value="Lon_prtase_N"/>
</dbReference>
<dbReference type="InterPro" id="IPR015947">
    <property type="entry name" value="PUA-like_sf"/>
</dbReference>
<comment type="similarity">
    <text evidence="10">Belongs to the peptidase S16 family.</text>
</comment>
<dbReference type="SUPFAM" id="SSF52540">
    <property type="entry name" value="P-loop containing nucleoside triphosphate hydrolases"/>
    <property type="match status" value="1"/>
</dbReference>
<dbReference type="Gene3D" id="2.30.130.40">
    <property type="entry name" value="LON domain-like"/>
    <property type="match status" value="1"/>
</dbReference>
<dbReference type="PROSITE" id="PS51787">
    <property type="entry name" value="LON_N"/>
    <property type="match status" value="1"/>
</dbReference>
<dbReference type="Gene3D" id="1.20.5.5270">
    <property type="match status" value="1"/>
</dbReference>
<dbReference type="SUPFAM" id="SSF54211">
    <property type="entry name" value="Ribosomal protein S5 domain 2-like"/>
    <property type="match status" value="1"/>
</dbReference>
<dbReference type="GO" id="GO:0004252">
    <property type="term" value="F:serine-type endopeptidase activity"/>
    <property type="evidence" value="ECO:0007669"/>
    <property type="project" value="UniProtKB-UniRule"/>
</dbReference>
<dbReference type="InterPro" id="IPR020568">
    <property type="entry name" value="Ribosomal_Su5_D2-typ_SF"/>
</dbReference>
<keyword evidence="1" id="KW-0963">Cytoplasm</keyword>
<dbReference type="GO" id="GO:0006508">
    <property type="term" value="P:proteolysis"/>
    <property type="evidence" value="ECO:0007669"/>
    <property type="project" value="UniProtKB-KW"/>
</dbReference>
<dbReference type="SMART" id="SM00464">
    <property type="entry name" value="LON"/>
    <property type="match status" value="1"/>
</dbReference>
<reference evidence="13" key="1">
    <citation type="journal article" date="2015" name="J. Med. Entomol.">
        <title>A Deep Insight Into the Sialotranscriptome of the Chagas Disease Vector, Panstrongylus megistus (Hemiptera: Heteroptera).</title>
        <authorList>
            <person name="Ribeiro J.M."/>
            <person name="Schwarz A."/>
            <person name="Francischetti I.M."/>
        </authorList>
    </citation>
    <scope>NUCLEOTIDE SEQUENCE</scope>
    <source>
        <tissue evidence="13">Salivary glands</tissue>
    </source>
</reference>
<evidence type="ECO:0000256" key="3">
    <source>
        <dbReference type="ARBA" id="ARBA00022741"/>
    </source>
</evidence>
<feature type="active site" evidence="8 10">
    <location>
        <position position="740"/>
    </location>
</feature>
<dbReference type="Pfam" id="PF22667">
    <property type="entry name" value="Lon_lid"/>
    <property type="match status" value="1"/>
</dbReference>
<evidence type="ECO:0000256" key="2">
    <source>
        <dbReference type="ARBA" id="ARBA00022670"/>
    </source>
</evidence>
<evidence type="ECO:0000259" key="11">
    <source>
        <dbReference type="PROSITE" id="PS51786"/>
    </source>
</evidence>
<protein>
    <submittedName>
        <fullName evidence="13">Putative protease</fullName>
    </submittedName>
</protein>
<dbReference type="NCBIfam" id="TIGR00763">
    <property type="entry name" value="lon"/>
    <property type="match status" value="1"/>
</dbReference>
<dbReference type="Gene3D" id="1.10.8.60">
    <property type="match status" value="1"/>
</dbReference>
<feature type="active site" evidence="8 10">
    <location>
        <position position="697"/>
    </location>
</feature>
<evidence type="ECO:0000256" key="1">
    <source>
        <dbReference type="ARBA" id="ARBA00022490"/>
    </source>
</evidence>
<evidence type="ECO:0000259" key="12">
    <source>
        <dbReference type="PROSITE" id="PS51787"/>
    </source>
</evidence>
<keyword evidence="7" id="KW-0346">Stress response</keyword>
<dbReference type="InterPro" id="IPR003593">
    <property type="entry name" value="AAA+_ATPase"/>
</dbReference>
<evidence type="ECO:0000313" key="13">
    <source>
        <dbReference type="EMBL" id="JAC88379.1"/>
    </source>
</evidence>
<dbReference type="SMART" id="SM00382">
    <property type="entry name" value="AAA"/>
    <property type="match status" value="1"/>
</dbReference>
<dbReference type="EMBL" id="GBGD01000510">
    <property type="protein sequence ID" value="JAC88379.1"/>
    <property type="molecule type" value="mRNA"/>
</dbReference>
<keyword evidence="3 9" id="KW-0547">Nucleotide-binding</keyword>
<keyword evidence="5 10" id="KW-0720">Serine protease</keyword>
<dbReference type="PANTHER" id="PTHR10046">
    <property type="entry name" value="ATP DEPENDENT LON PROTEASE FAMILY MEMBER"/>
    <property type="match status" value="1"/>
</dbReference>
<dbReference type="GO" id="GO:0030163">
    <property type="term" value="P:protein catabolic process"/>
    <property type="evidence" value="ECO:0007669"/>
    <property type="project" value="InterPro"/>
</dbReference>
<dbReference type="Pfam" id="PF02190">
    <property type="entry name" value="LON_substr_bdg"/>
    <property type="match status" value="1"/>
</dbReference>
<keyword evidence="6 9" id="KW-0067">ATP-binding</keyword>
<dbReference type="PROSITE" id="PS51786">
    <property type="entry name" value="LON_PROTEOLYTIC"/>
    <property type="match status" value="1"/>
</dbReference>
<evidence type="ECO:0000256" key="9">
    <source>
        <dbReference type="PIRSR" id="PIRSR001174-2"/>
    </source>
</evidence>
<dbReference type="SUPFAM" id="SSF88697">
    <property type="entry name" value="PUA domain-like"/>
    <property type="match status" value="1"/>
</dbReference>
<dbReference type="Pfam" id="PF00004">
    <property type="entry name" value="AAA"/>
    <property type="match status" value="1"/>
</dbReference>
<feature type="domain" description="Lon proteolytic" evidence="11">
    <location>
        <begin position="594"/>
        <end position="791"/>
    </location>
</feature>